<name>A0AAD6J5V0_DREDA</name>
<feature type="transmembrane region" description="Helical" evidence="1">
    <location>
        <begin position="55"/>
        <end position="79"/>
    </location>
</feature>
<dbReference type="EMBL" id="JAQGDS010000002">
    <property type="protein sequence ID" value="KAJ6263820.1"/>
    <property type="molecule type" value="Genomic_DNA"/>
</dbReference>
<evidence type="ECO:0008006" key="4">
    <source>
        <dbReference type="Google" id="ProtNLM"/>
    </source>
</evidence>
<dbReference type="Pfam" id="PF11309">
    <property type="entry name" value="DUF3112"/>
    <property type="match status" value="1"/>
</dbReference>
<sequence length="317" mass="35940">MSSPVFLTTALIGGIPSKIPDFPASLVLAVCFLAIAVTNIIIFRGNLSKGHKFKLSIFMIGFSMSRVVTLSMRCAWSFHPTNSNLAIANQVFNAAGVILLYVLNLMFCHRMFRARHPSVEHGTRRKLFYGFFASLYTIIGCTFVLVIVPTVWSFLTTNHDLQMKFITIRKVAVTIIAIMAFLPFIIVPVTLLTPHRDIETQLGLEKHYRGGFRLKGFIILFAAFFLAFGAGFRMGVTFSPPRPRTNPAWYHSRAAYYVTYFTVEYIVMLWFTVMRVDERFSVYDKEDRLETLKDSAVRKEIARTAKTGDVADKEANV</sequence>
<feature type="transmembrane region" description="Helical" evidence="1">
    <location>
        <begin position="85"/>
        <end position="107"/>
    </location>
</feature>
<comment type="caution">
    <text evidence="2">The sequence shown here is derived from an EMBL/GenBank/DDBJ whole genome shotgun (WGS) entry which is preliminary data.</text>
</comment>
<keyword evidence="1" id="KW-1133">Transmembrane helix</keyword>
<evidence type="ECO:0000313" key="2">
    <source>
        <dbReference type="EMBL" id="KAJ6263820.1"/>
    </source>
</evidence>
<dbReference type="Proteomes" id="UP001221413">
    <property type="component" value="Unassembled WGS sequence"/>
</dbReference>
<keyword evidence="1" id="KW-0812">Transmembrane</keyword>
<dbReference type="PANTHER" id="PTHR35184">
    <property type="entry name" value="YALI0C10208P"/>
    <property type="match status" value="1"/>
</dbReference>
<feature type="transmembrane region" description="Helical" evidence="1">
    <location>
        <begin position="127"/>
        <end position="152"/>
    </location>
</feature>
<evidence type="ECO:0000256" key="1">
    <source>
        <dbReference type="SAM" id="Phobius"/>
    </source>
</evidence>
<feature type="transmembrane region" description="Helical" evidence="1">
    <location>
        <begin position="172"/>
        <end position="193"/>
    </location>
</feature>
<dbReference type="AlphaFoldDB" id="A0AAD6J5V0"/>
<feature type="transmembrane region" description="Helical" evidence="1">
    <location>
        <begin position="214"/>
        <end position="234"/>
    </location>
</feature>
<evidence type="ECO:0000313" key="3">
    <source>
        <dbReference type="Proteomes" id="UP001221413"/>
    </source>
</evidence>
<dbReference type="InterPro" id="IPR021460">
    <property type="entry name" value="DUF3112"/>
</dbReference>
<protein>
    <recommendedName>
        <fullName evidence="4">Family c-likeg-protein-coupled receptor protein</fullName>
    </recommendedName>
</protein>
<reference evidence="2" key="1">
    <citation type="submission" date="2023-01" db="EMBL/GenBank/DDBJ databases">
        <title>The chitinases involved in constricting ring structure development in the nematode-trapping fungus Drechslerella dactyloides.</title>
        <authorList>
            <person name="Wang R."/>
            <person name="Zhang L."/>
            <person name="Tang P."/>
            <person name="Li S."/>
            <person name="Liang L."/>
        </authorList>
    </citation>
    <scope>NUCLEOTIDE SEQUENCE</scope>
    <source>
        <strain evidence="2">YMF1.00031</strain>
    </source>
</reference>
<proteinExistence type="predicted"/>
<feature type="transmembrane region" description="Helical" evidence="1">
    <location>
        <begin position="254"/>
        <end position="273"/>
    </location>
</feature>
<organism evidence="2 3">
    <name type="scientific">Drechslerella dactyloides</name>
    <name type="common">Nematode-trapping fungus</name>
    <name type="synonym">Arthrobotrys dactyloides</name>
    <dbReference type="NCBI Taxonomy" id="74499"/>
    <lineage>
        <taxon>Eukaryota</taxon>
        <taxon>Fungi</taxon>
        <taxon>Dikarya</taxon>
        <taxon>Ascomycota</taxon>
        <taxon>Pezizomycotina</taxon>
        <taxon>Orbiliomycetes</taxon>
        <taxon>Orbiliales</taxon>
        <taxon>Orbiliaceae</taxon>
        <taxon>Drechslerella</taxon>
    </lineage>
</organism>
<dbReference type="PANTHER" id="PTHR35184:SF1">
    <property type="entry name" value="INTEGRAL MEMBRANE PROTEIN"/>
    <property type="match status" value="1"/>
</dbReference>
<keyword evidence="1" id="KW-0472">Membrane</keyword>
<gene>
    <name evidence="2" type="ORF">Dda_2392</name>
</gene>
<feature type="transmembrane region" description="Helical" evidence="1">
    <location>
        <begin position="22"/>
        <end position="43"/>
    </location>
</feature>
<accession>A0AAD6J5V0</accession>
<keyword evidence="3" id="KW-1185">Reference proteome</keyword>